<feature type="domain" description="Glycosyltransferase 2-like" evidence="3">
    <location>
        <begin position="372"/>
        <end position="469"/>
    </location>
</feature>
<gene>
    <name evidence="6" type="ORF">IRI77_14550</name>
</gene>
<evidence type="ECO:0000313" key="6">
    <source>
        <dbReference type="EMBL" id="QOY91114.1"/>
    </source>
</evidence>
<dbReference type="InterPro" id="IPR001173">
    <property type="entry name" value="Glyco_trans_2-like"/>
</dbReference>
<dbReference type="GO" id="GO:0016491">
    <property type="term" value="F:oxidoreductase activity"/>
    <property type="evidence" value="ECO:0007669"/>
    <property type="project" value="UniProtKB-KW"/>
</dbReference>
<dbReference type="Pfam" id="PF01408">
    <property type="entry name" value="GFO_IDH_MocA"/>
    <property type="match status" value="1"/>
</dbReference>
<evidence type="ECO:0000256" key="2">
    <source>
        <dbReference type="SAM" id="Phobius"/>
    </source>
</evidence>
<accession>A0A7S7NWL8</accession>
<dbReference type="InterPro" id="IPR055170">
    <property type="entry name" value="GFO_IDH_MocA-like_dom"/>
</dbReference>
<keyword evidence="2" id="KW-0472">Membrane</keyword>
<feature type="transmembrane region" description="Helical" evidence="2">
    <location>
        <begin position="569"/>
        <end position="594"/>
    </location>
</feature>
<sequence>MLKETRVALVGCGWAAQNLHLPALRRAGGIRLVAAADPNERNLAAIACSRKFTEIERMLGEVDCDAVIIASPPVAHANAVEWALRAGRAVLLEKPPAATREEAHRILDWAAASKLLCVPALNQRHHPELIQLKRRLASGEFGDIEAVNVVWTSGSALSPRAWLRRREQGGGAMLDLGIHVADLWQWLLGSEIEGIQATGRSEWIDDQTVAIHGRSSRGAVVSAVLSLASTDRFDIEVIGKTGSARVFPYRRMKESYTGQWQAFETALAGQPWTGATLAEGVAALDSMLDAAMELPLAPRWDARPVEYPLSLVCSTTRDYEAIRTTLSYLRRQTMASKLELILVGPSEAALRGPAGETEAFASVQRIGLGEVRSIAHANAAGVRAARGRLVVFTEDHCFPEPDWAAALVAAHEGPYAVVGPVMRNGNPDTLVSWCDFLIGYGPWMEPMAPCSPDFLPGHNSCYKRDILLELGGRMEALLEAETVLHYELSANGIPLRVEPAARARHINYSKLSVWIPVQLLCGRLFGGSRAMSWSWKRKWFYAAASPLIPAVRLWRCAREMYKPGRSRGLFWKMLPMLTFGLILDGIGQMAGYLWGAGDSMRRLAFYEFNRADHVKQQERALWTSAS</sequence>
<dbReference type="Gene3D" id="3.90.550.10">
    <property type="entry name" value="Spore Coat Polysaccharide Biosynthesis Protein SpsA, Chain A"/>
    <property type="match status" value="1"/>
</dbReference>
<dbReference type="Proteomes" id="UP000593892">
    <property type="component" value="Chromosome"/>
</dbReference>
<dbReference type="Pfam" id="PF22725">
    <property type="entry name" value="GFO_IDH_MocA_C3"/>
    <property type="match status" value="1"/>
</dbReference>
<dbReference type="AlphaFoldDB" id="A0A7S7NWL8"/>
<proteinExistence type="predicted"/>
<dbReference type="Gene3D" id="3.30.360.10">
    <property type="entry name" value="Dihydrodipicolinate Reductase, domain 2"/>
    <property type="match status" value="1"/>
</dbReference>
<dbReference type="InterPro" id="IPR029044">
    <property type="entry name" value="Nucleotide-diphossugar_trans"/>
</dbReference>
<dbReference type="InterPro" id="IPR036291">
    <property type="entry name" value="NAD(P)-bd_dom_sf"/>
</dbReference>
<dbReference type="SUPFAM" id="SSF55347">
    <property type="entry name" value="Glyceraldehyde-3-phosphate dehydrogenase-like, C-terminal domain"/>
    <property type="match status" value="1"/>
</dbReference>
<keyword evidence="1" id="KW-0560">Oxidoreductase</keyword>
<reference evidence="6 7" key="1">
    <citation type="submission" date="2020-10" db="EMBL/GenBank/DDBJ databases">
        <title>Complete genome sequence of Paludibaculum fermentans P105T, a facultatively anaerobic acidobacterium capable of dissimilatory Fe(III) reduction.</title>
        <authorList>
            <person name="Dedysh S.N."/>
            <person name="Beletsky A.V."/>
            <person name="Kulichevskaya I.S."/>
            <person name="Mardanov A.V."/>
            <person name="Ravin N.V."/>
        </authorList>
    </citation>
    <scope>NUCLEOTIDE SEQUENCE [LARGE SCALE GENOMIC DNA]</scope>
    <source>
        <strain evidence="6 7">P105</strain>
    </source>
</reference>
<dbReference type="EMBL" id="CP063849">
    <property type="protein sequence ID" value="QOY91114.1"/>
    <property type="molecule type" value="Genomic_DNA"/>
</dbReference>
<dbReference type="PANTHER" id="PTHR43818">
    <property type="entry name" value="BCDNA.GH03377"/>
    <property type="match status" value="1"/>
</dbReference>
<evidence type="ECO:0000256" key="1">
    <source>
        <dbReference type="ARBA" id="ARBA00023002"/>
    </source>
</evidence>
<dbReference type="InterPro" id="IPR050463">
    <property type="entry name" value="Gfo/Idh/MocA_oxidrdct_glycsds"/>
</dbReference>
<dbReference type="SUPFAM" id="SSF53448">
    <property type="entry name" value="Nucleotide-diphospho-sugar transferases"/>
    <property type="match status" value="1"/>
</dbReference>
<name>A0A7S7NWL8_PALFE</name>
<dbReference type="RefSeq" id="WP_194452769.1">
    <property type="nucleotide sequence ID" value="NZ_CP063849.1"/>
</dbReference>
<dbReference type="SUPFAM" id="SSF51735">
    <property type="entry name" value="NAD(P)-binding Rossmann-fold domains"/>
    <property type="match status" value="1"/>
</dbReference>
<evidence type="ECO:0000259" key="5">
    <source>
        <dbReference type="Pfam" id="PF22725"/>
    </source>
</evidence>
<keyword evidence="2" id="KW-1133">Transmembrane helix</keyword>
<evidence type="ECO:0000313" key="7">
    <source>
        <dbReference type="Proteomes" id="UP000593892"/>
    </source>
</evidence>
<keyword evidence="2" id="KW-0812">Transmembrane</keyword>
<keyword evidence="7" id="KW-1185">Reference proteome</keyword>
<dbReference type="KEGG" id="pfer:IRI77_14550"/>
<organism evidence="6 7">
    <name type="scientific">Paludibaculum fermentans</name>
    <dbReference type="NCBI Taxonomy" id="1473598"/>
    <lineage>
        <taxon>Bacteria</taxon>
        <taxon>Pseudomonadati</taxon>
        <taxon>Acidobacteriota</taxon>
        <taxon>Terriglobia</taxon>
        <taxon>Bryobacterales</taxon>
        <taxon>Bryobacteraceae</taxon>
        <taxon>Paludibaculum</taxon>
    </lineage>
</organism>
<evidence type="ECO:0000259" key="4">
    <source>
        <dbReference type="Pfam" id="PF01408"/>
    </source>
</evidence>
<dbReference type="GO" id="GO:0000166">
    <property type="term" value="F:nucleotide binding"/>
    <property type="evidence" value="ECO:0007669"/>
    <property type="project" value="InterPro"/>
</dbReference>
<protein>
    <submittedName>
        <fullName evidence="6">Gfo/Idh/MocA family oxidoreductase</fullName>
    </submittedName>
</protein>
<dbReference type="Pfam" id="PF00535">
    <property type="entry name" value="Glycos_transf_2"/>
    <property type="match status" value="1"/>
</dbReference>
<dbReference type="InterPro" id="IPR000683">
    <property type="entry name" value="Gfo/Idh/MocA-like_OxRdtase_N"/>
</dbReference>
<feature type="domain" description="GFO/IDH/MocA-like oxidoreductase" evidence="5">
    <location>
        <begin position="131"/>
        <end position="244"/>
    </location>
</feature>
<evidence type="ECO:0000259" key="3">
    <source>
        <dbReference type="Pfam" id="PF00535"/>
    </source>
</evidence>
<dbReference type="Gene3D" id="3.40.50.720">
    <property type="entry name" value="NAD(P)-binding Rossmann-like Domain"/>
    <property type="match status" value="1"/>
</dbReference>
<dbReference type="PANTHER" id="PTHR43818:SF11">
    <property type="entry name" value="BCDNA.GH03377"/>
    <property type="match status" value="1"/>
</dbReference>
<feature type="domain" description="Gfo/Idh/MocA-like oxidoreductase N-terminal" evidence="4">
    <location>
        <begin position="6"/>
        <end position="116"/>
    </location>
</feature>